<feature type="binding site" description="axial binding residue" evidence="2">
    <location>
        <position position="543"/>
    </location>
    <ligand>
        <name>heme</name>
        <dbReference type="ChEBI" id="CHEBI:30413"/>
    </ligand>
    <ligandPart>
        <name>Fe</name>
        <dbReference type="ChEBI" id="CHEBI:18248"/>
    </ligandPart>
</feature>
<organism evidence="5 6">
    <name type="scientific">Elliptochloris bilobata</name>
    <dbReference type="NCBI Taxonomy" id="381761"/>
    <lineage>
        <taxon>Eukaryota</taxon>
        <taxon>Viridiplantae</taxon>
        <taxon>Chlorophyta</taxon>
        <taxon>core chlorophytes</taxon>
        <taxon>Trebouxiophyceae</taxon>
        <taxon>Trebouxiophyceae incertae sedis</taxon>
        <taxon>Elliptochloris clade</taxon>
        <taxon>Elliptochloris</taxon>
    </lineage>
</organism>
<accession>A0AAW1R278</accession>
<keyword evidence="4" id="KW-0812">Transmembrane</keyword>
<keyword evidence="2" id="KW-0479">Metal-binding</keyword>
<evidence type="ECO:0000256" key="1">
    <source>
        <dbReference type="ARBA" id="ARBA00010617"/>
    </source>
</evidence>
<dbReference type="GO" id="GO:0016705">
    <property type="term" value="F:oxidoreductase activity, acting on paired donors, with incorporation or reduction of molecular oxygen"/>
    <property type="evidence" value="ECO:0007669"/>
    <property type="project" value="InterPro"/>
</dbReference>
<dbReference type="SUPFAM" id="SSF48264">
    <property type="entry name" value="Cytochrome P450"/>
    <property type="match status" value="1"/>
</dbReference>
<sequence length="607" mass="67067">MSLDANSVQRAIAFAVVIFIVQGVARFVWNCRRRSLALKHLPGPTYGWLGIIDALRRRQIHRSATEWANVFGPIFRVRLLWFHAVVITDPELAREVLHSPHLDKLRYLYSFLDPFLGGTNLLTGHTDAHWKAVRKGVAPAFSAGNMRHAFKHIVERSGVLTGILAKSGPARVMNMDNLLLRESMDVIGRVGFEKEMGALEDFMEGDVGSGASVDVMLRCTHEVERRARQGPQRMLKIWRKDVRHGYRLMEQWQCVVRSLLKHMQLGTPGKGTFAHMLLRVKDPATGQPLTDAKMLPEIAALYFAGIDTTGHSGAWTLYLLSQYPEVEARVVAELDALELLVTPARPQPRELEWADLGRLTYLQAVIKEVLRMYPPVGLGQIRVNSKRDLILAGGRMSIPAGTALWVPHHAMHNVHHNWDRADDFLPERWLEAGTEYATRRTMPAEWYRGWAPEAAEVAPTSDADVAQFSIQADATGTTGSTASVGALSMPAGTTGAVPQDKRGANPNPSPAVPGLGNEIEEAELGGRRRAKRYFPFAEGQRHCVGMSLANITLPATLAVLLSRFSFKLADEMGGPEGVLKTEQYTLITGMAKGMLMNAVPRPGVAAE</sequence>
<dbReference type="InterPro" id="IPR002401">
    <property type="entry name" value="Cyt_P450_E_grp-I"/>
</dbReference>
<gene>
    <name evidence="5" type="ORF">WJX81_006830</name>
</gene>
<keyword evidence="4" id="KW-1133">Transmembrane helix</keyword>
<name>A0AAW1R278_9CHLO</name>
<keyword evidence="4" id="KW-0472">Membrane</keyword>
<dbReference type="Pfam" id="PF00067">
    <property type="entry name" value="p450"/>
    <property type="match status" value="2"/>
</dbReference>
<dbReference type="Proteomes" id="UP001445335">
    <property type="component" value="Unassembled WGS sequence"/>
</dbReference>
<dbReference type="Gene3D" id="1.10.630.10">
    <property type="entry name" value="Cytochrome P450"/>
    <property type="match status" value="1"/>
</dbReference>
<dbReference type="InterPro" id="IPR050121">
    <property type="entry name" value="Cytochrome_P450_monoxygenase"/>
</dbReference>
<dbReference type="AlphaFoldDB" id="A0AAW1R278"/>
<dbReference type="GO" id="GO:0020037">
    <property type="term" value="F:heme binding"/>
    <property type="evidence" value="ECO:0007669"/>
    <property type="project" value="InterPro"/>
</dbReference>
<feature type="region of interest" description="Disordered" evidence="3">
    <location>
        <begin position="492"/>
        <end position="516"/>
    </location>
</feature>
<evidence type="ECO:0000313" key="6">
    <source>
        <dbReference type="Proteomes" id="UP001445335"/>
    </source>
</evidence>
<dbReference type="GO" id="GO:0005506">
    <property type="term" value="F:iron ion binding"/>
    <property type="evidence" value="ECO:0007669"/>
    <property type="project" value="InterPro"/>
</dbReference>
<keyword evidence="2" id="KW-0349">Heme</keyword>
<evidence type="ECO:0000256" key="3">
    <source>
        <dbReference type="SAM" id="MobiDB-lite"/>
    </source>
</evidence>
<protein>
    <recommendedName>
        <fullName evidence="7">Cytochrome P450</fullName>
    </recommendedName>
</protein>
<proteinExistence type="inferred from homology"/>
<dbReference type="PANTHER" id="PTHR24305">
    <property type="entry name" value="CYTOCHROME P450"/>
    <property type="match status" value="1"/>
</dbReference>
<dbReference type="PRINTS" id="PR00385">
    <property type="entry name" value="P450"/>
</dbReference>
<evidence type="ECO:0000313" key="5">
    <source>
        <dbReference type="EMBL" id="KAK9827618.1"/>
    </source>
</evidence>
<keyword evidence="2" id="KW-0408">Iron</keyword>
<evidence type="ECO:0008006" key="7">
    <source>
        <dbReference type="Google" id="ProtNLM"/>
    </source>
</evidence>
<evidence type="ECO:0000256" key="4">
    <source>
        <dbReference type="SAM" id="Phobius"/>
    </source>
</evidence>
<dbReference type="InterPro" id="IPR036396">
    <property type="entry name" value="Cyt_P450_sf"/>
</dbReference>
<dbReference type="EMBL" id="JALJOU010000057">
    <property type="protein sequence ID" value="KAK9827618.1"/>
    <property type="molecule type" value="Genomic_DNA"/>
</dbReference>
<comment type="caution">
    <text evidence="5">The sequence shown here is derived from an EMBL/GenBank/DDBJ whole genome shotgun (WGS) entry which is preliminary data.</text>
</comment>
<dbReference type="PANTHER" id="PTHR24305:SF166">
    <property type="entry name" value="CYTOCHROME P450 12A4, MITOCHONDRIAL-RELATED"/>
    <property type="match status" value="1"/>
</dbReference>
<keyword evidence="6" id="KW-1185">Reference proteome</keyword>
<dbReference type="PRINTS" id="PR00463">
    <property type="entry name" value="EP450I"/>
</dbReference>
<comment type="cofactor">
    <cofactor evidence="2">
        <name>heme</name>
        <dbReference type="ChEBI" id="CHEBI:30413"/>
    </cofactor>
</comment>
<evidence type="ECO:0000256" key="2">
    <source>
        <dbReference type="PIRSR" id="PIRSR602401-1"/>
    </source>
</evidence>
<feature type="transmembrane region" description="Helical" evidence="4">
    <location>
        <begin position="12"/>
        <end position="29"/>
    </location>
</feature>
<comment type="similarity">
    <text evidence="1">Belongs to the cytochrome P450 family.</text>
</comment>
<dbReference type="CDD" id="cd00302">
    <property type="entry name" value="cytochrome_P450"/>
    <property type="match status" value="1"/>
</dbReference>
<dbReference type="GO" id="GO:0004497">
    <property type="term" value="F:monooxygenase activity"/>
    <property type="evidence" value="ECO:0007669"/>
    <property type="project" value="InterPro"/>
</dbReference>
<reference evidence="5 6" key="1">
    <citation type="journal article" date="2024" name="Nat. Commun.">
        <title>Phylogenomics reveals the evolutionary origins of lichenization in chlorophyte algae.</title>
        <authorList>
            <person name="Puginier C."/>
            <person name="Libourel C."/>
            <person name="Otte J."/>
            <person name="Skaloud P."/>
            <person name="Haon M."/>
            <person name="Grisel S."/>
            <person name="Petersen M."/>
            <person name="Berrin J.G."/>
            <person name="Delaux P.M."/>
            <person name="Dal Grande F."/>
            <person name="Keller J."/>
        </authorList>
    </citation>
    <scope>NUCLEOTIDE SEQUENCE [LARGE SCALE GENOMIC DNA]</scope>
    <source>
        <strain evidence="5 6">SAG 245.80</strain>
    </source>
</reference>
<dbReference type="InterPro" id="IPR001128">
    <property type="entry name" value="Cyt_P450"/>
</dbReference>